<protein>
    <recommendedName>
        <fullName evidence="6">SMC hinge domain-containing protein</fullName>
    </recommendedName>
</protein>
<feature type="domain" description="SMC hinge" evidence="6">
    <location>
        <begin position="602"/>
        <end position="716"/>
    </location>
</feature>
<dbReference type="InterPro" id="IPR024704">
    <property type="entry name" value="SMC"/>
</dbReference>
<dbReference type="InterPro" id="IPR035912">
    <property type="entry name" value="EHR_sf"/>
</dbReference>
<evidence type="ECO:0000259" key="6">
    <source>
        <dbReference type="SMART" id="SM00968"/>
    </source>
</evidence>
<evidence type="ECO:0000256" key="3">
    <source>
        <dbReference type="ARBA" id="ARBA00023054"/>
    </source>
</evidence>
<gene>
    <name evidence="7" type="ORF">CBOVIS_LOCUS4439</name>
</gene>
<dbReference type="InterPro" id="IPR036277">
    <property type="entry name" value="SMC_hinge_sf"/>
</dbReference>
<feature type="compositionally biased region" description="Basic residues" evidence="5">
    <location>
        <begin position="25"/>
        <end position="37"/>
    </location>
</feature>
<feature type="coiled-coil region" evidence="4">
    <location>
        <begin position="847"/>
        <end position="1014"/>
    </location>
</feature>
<evidence type="ECO:0000256" key="4">
    <source>
        <dbReference type="SAM" id="Coils"/>
    </source>
</evidence>
<dbReference type="InterPro" id="IPR010935">
    <property type="entry name" value="SMC_hinge"/>
</dbReference>
<keyword evidence="3 4" id="KW-0175">Coiled coil</keyword>
<dbReference type="PANTHER" id="PTHR18937">
    <property type="entry name" value="STRUCTURAL MAINTENANCE OF CHROMOSOMES SMC FAMILY MEMBER"/>
    <property type="match status" value="1"/>
</dbReference>
<dbReference type="GO" id="GO:0005634">
    <property type="term" value="C:nucleus"/>
    <property type="evidence" value="ECO:0007669"/>
    <property type="project" value="UniProtKB-SubCell"/>
</dbReference>
<reference evidence="7 8" key="1">
    <citation type="submission" date="2020-04" db="EMBL/GenBank/DDBJ databases">
        <authorList>
            <person name="Laetsch R D."/>
            <person name="Stevens L."/>
            <person name="Kumar S."/>
            <person name="Blaxter L. M."/>
        </authorList>
    </citation>
    <scope>NUCLEOTIDE SEQUENCE [LARGE SCALE GENOMIC DNA]</scope>
</reference>
<dbReference type="Pfam" id="PF02463">
    <property type="entry name" value="SMC_N"/>
    <property type="match status" value="1"/>
</dbReference>
<dbReference type="Gene3D" id="1.20.1060.20">
    <property type="match status" value="1"/>
</dbReference>
<dbReference type="Pfam" id="PF06470">
    <property type="entry name" value="SMC_hinge"/>
    <property type="match status" value="1"/>
</dbReference>
<dbReference type="InterPro" id="IPR000781">
    <property type="entry name" value="ERH"/>
</dbReference>
<dbReference type="GO" id="GO:0016887">
    <property type="term" value="F:ATP hydrolysis activity"/>
    <property type="evidence" value="ECO:0007669"/>
    <property type="project" value="InterPro"/>
</dbReference>
<dbReference type="GO" id="GO:0000796">
    <property type="term" value="C:condensin complex"/>
    <property type="evidence" value="ECO:0007669"/>
    <property type="project" value="TreeGrafter"/>
</dbReference>
<dbReference type="InterPro" id="IPR003395">
    <property type="entry name" value="RecF/RecN/SMC_N"/>
</dbReference>
<evidence type="ECO:0000256" key="5">
    <source>
        <dbReference type="SAM" id="MobiDB-lite"/>
    </source>
</evidence>
<dbReference type="SUPFAM" id="SSF75553">
    <property type="entry name" value="Smc hinge domain"/>
    <property type="match status" value="1"/>
</dbReference>
<dbReference type="SUPFAM" id="SSF143875">
    <property type="entry name" value="ERH-like"/>
    <property type="match status" value="1"/>
</dbReference>
<dbReference type="Gene3D" id="3.40.50.300">
    <property type="entry name" value="P-loop containing nucleotide triphosphate hydrolases"/>
    <property type="match status" value="2"/>
</dbReference>
<dbReference type="SMART" id="SM00968">
    <property type="entry name" value="SMC_hinge"/>
    <property type="match status" value="1"/>
</dbReference>
<evidence type="ECO:0000313" key="8">
    <source>
        <dbReference type="Proteomes" id="UP000494206"/>
    </source>
</evidence>
<feature type="region of interest" description="Disordered" evidence="5">
    <location>
        <begin position="1"/>
        <end position="66"/>
    </location>
</feature>
<evidence type="ECO:0000256" key="1">
    <source>
        <dbReference type="ARBA" id="ARBA00004123"/>
    </source>
</evidence>
<dbReference type="Pfam" id="PF01133">
    <property type="entry name" value="ER"/>
    <property type="match status" value="1"/>
</dbReference>
<dbReference type="Proteomes" id="UP000494206">
    <property type="component" value="Unassembled WGS sequence"/>
</dbReference>
<dbReference type="OrthoDB" id="5575062at2759"/>
<feature type="region of interest" description="Disordered" evidence="5">
    <location>
        <begin position="341"/>
        <end position="367"/>
    </location>
</feature>
<dbReference type="Gene3D" id="3.30.70.1620">
    <property type="match status" value="1"/>
</dbReference>
<feature type="region of interest" description="Disordered" evidence="5">
    <location>
        <begin position="1421"/>
        <end position="1451"/>
    </location>
</feature>
<dbReference type="SUPFAM" id="SSF52540">
    <property type="entry name" value="P-loop containing nucleoside triphosphate hydrolases"/>
    <property type="match status" value="1"/>
</dbReference>
<dbReference type="InterPro" id="IPR027417">
    <property type="entry name" value="P-loop_NTPase"/>
</dbReference>
<dbReference type="EMBL" id="CADEPM010000003">
    <property type="protein sequence ID" value="CAB3401732.1"/>
    <property type="molecule type" value="Genomic_DNA"/>
</dbReference>
<comment type="caution">
    <text evidence="7">The sequence shown here is derived from an EMBL/GenBank/DDBJ whole genome shotgun (WGS) entry which is preliminary data.</text>
</comment>
<dbReference type="GO" id="GO:0007076">
    <property type="term" value="P:mitotic chromosome condensation"/>
    <property type="evidence" value="ECO:0007669"/>
    <property type="project" value="TreeGrafter"/>
</dbReference>
<evidence type="ECO:0000313" key="7">
    <source>
        <dbReference type="EMBL" id="CAB3401732.1"/>
    </source>
</evidence>
<dbReference type="GO" id="GO:0005524">
    <property type="term" value="F:ATP binding"/>
    <property type="evidence" value="ECO:0007669"/>
    <property type="project" value="InterPro"/>
</dbReference>
<feature type="compositionally biased region" description="Acidic residues" evidence="5">
    <location>
        <begin position="42"/>
        <end position="51"/>
    </location>
</feature>
<accession>A0A8S1EUX0</accession>
<dbReference type="Gene3D" id="3.30.2260.10">
    <property type="entry name" value="Enhancer of rudimentary"/>
    <property type="match status" value="1"/>
</dbReference>
<dbReference type="PANTHER" id="PTHR18937:SF173">
    <property type="entry name" value="STRUCTURAL MAINTENANCE OF CHROMOSOMES PROTEIN 4"/>
    <property type="match status" value="1"/>
</dbReference>
<keyword evidence="8" id="KW-1185">Reference proteome</keyword>
<evidence type="ECO:0000256" key="2">
    <source>
        <dbReference type="ARBA" id="ARBA00007491"/>
    </source>
</evidence>
<dbReference type="PIRSF" id="PIRSF005719">
    <property type="entry name" value="SMC"/>
    <property type="match status" value="1"/>
</dbReference>
<feature type="coiled-coil region" evidence="4">
    <location>
        <begin position="509"/>
        <end position="578"/>
    </location>
</feature>
<dbReference type="FunFam" id="3.40.50.300:FF:000585">
    <property type="entry name" value="Structural maintenance of chromosomes 4"/>
    <property type="match status" value="1"/>
</dbReference>
<organism evidence="7 8">
    <name type="scientific">Caenorhabditis bovis</name>
    <dbReference type="NCBI Taxonomy" id="2654633"/>
    <lineage>
        <taxon>Eukaryota</taxon>
        <taxon>Metazoa</taxon>
        <taxon>Ecdysozoa</taxon>
        <taxon>Nematoda</taxon>
        <taxon>Chromadorea</taxon>
        <taxon>Rhabditida</taxon>
        <taxon>Rhabditina</taxon>
        <taxon>Rhabditomorpha</taxon>
        <taxon>Rhabditoidea</taxon>
        <taxon>Rhabditidae</taxon>
        <taxon>Peloderinae</taxon>
        <taxon>Caenorhabditis</taxon>
    </lineage>
</organism>
<comment type="subcellular location">
    <subcellularLocation>
        <location evidence="1">Nucleus</location>
    </subcellularLocation>
</comment>
<feature type="compositionally biased region" description="Basic and acidic residues" evidence="5">
    <location>
        <begin position="1421"/>
        <end position="1433"/>
    </location>
</feature>
<comment type="similarity">
    <text evidence="2">Belongs to the E(R) family.</text>
</comment>
<proteinExistence type="inferred from homology"/>
<sequence>MPPKKNAPPAGSDESADERDELTPKKKAPKAARKPSPKRNEIEDDPEEDLLTGEVPPRPHIFENNGDRKDRLMISSIIVNNFKSYYGKSVIGPFHKNFTAIVGPNGSGKSNVIDALLFVFGFRSNRIRSKKVSNLIHKSSKRECDSCSVTIQFQRIIDKANEHFIVVPNSLFTISRTGYKNNSSTYAINGSSCSFKEVEAKLRDAEIDLVHNRFLILQGEVEAISMMKPKGLTPNEEGMLEYLEDIIGCNRLAKPIQKLETRLERLTMELSRQKLLRDNAYAAKVNIQGDVTTAVEFLRTENEIIEIKCALDQRRRHIYRKQLGPLQEEMEAKKAEMKEIGEKLDANKEGSKETDKMDKELQKEKTRTEAELDKLQQKIEDLMTEKKKWAQNAKRLTADVEKMEAEKSKEAKKREALVEAPAKAQKKIQKLKEDSETLVEIEKSANEEADKNLAIFDQRAQEFQEEKTAAEKTFAESNAAFNTIKGKAMVAQAELADLKKIADKGKNTLAGLETKLRESELKLESENEELRTIEEKLPQDERILREATEKAPAARADEQKLDRNVREIREKIRMIESERQRKVTGNRTLEALMRERDEGRLPGFFGRLGDLGAIDAKYDAAISSNCGNLNHFVCDSADTTIKCINFLSKNRLPRSNFIAVNEVGVRKERMNADPKSFPAPRLFDLVRCEEHVRAAFYFSLNDMLVVDNLGEAQRIDKSHNHRFIIVTLNGDRLSNDGAITGGGQPRRGLIGTDIKVRKSTGNEAESLRVLKEELDEKTAQYAKAADECQRIDRILFEKRQTVETMKNRLTHLRLSVEEGVRIIGTLRKTIETQEKEAMKVQVDEKEIDEKQKIVDVLVKERDEAAEKANEAKKKVDEITTKLDAIFNELVERHKREAKEANEKRLGIEKSIAKETGAINNSERNIAKCDERIAQLEKDIEKRRNELERLEHDTIDEEQLNEKKEKLKELEKAVKGFDERFKQFRDDKMKFGKEELELEQKLKDASERVSQLKYTIHEKKKHIEEITATIGKYRLNYVPKFDFLVNKQKPEDMKLVIDEEAEFNRFLEMDNIELEHVTRRMVKTVADQAYAMEYEMRNEALNQPEKIDKGVPEAVKVLGDAELDEMDEARVDELRFRRKTLEKSFEALKGKVDLLVIDEYIERVYHRDLIFQALRFNAETLKLKEATKVFNAHRARLLLFKRIRLEEFSEGFSIISTSVKEIYQKLTDGGDSRMVEKSGADPFSEGIQFMVRPKNKSWKNIENLSGGEKTLASLSLVFALHVYRPTPFYVMDEIDAALDYVNVSIIAQHIKDHRDAAQFIIISLRNNMFEQAARLIGIYKVDDCTSNASIDTAVAEVMSKRMAAMLHQSFITTREEVTAEFRRQRALQQSENALNEKHYENFPSTSDIEKAEKIIDIETKVRKAVSRQEHHQSDARPTTAQSDNRSASAMSKTRSDTICKIFEDFLSRKTPAPPQNLTYDVNQLYEFLDHLTDISVMVFNRETAQYVPGNRTWIKQQLFDMLRSRCSVPADDCVV</sequence>
<name>A0A8S1EUX0_9PELO</name>
<feature type="compositionally biased region" description="Polar residues" evidence="5">
    <location>
        <begin position="1434"/>
        <end position="1451"/>
    </location>
</feature>